<dbReference type="PROSITE" id="PS51066">
    <property type="entry name" value="ZF_FPG_2"/>
    <property type="match status" value="1"/>
</dbReference>
<evidence type="ECO:0000256" key="3">
    <source>
        <dbReference type="ARBA" id="ARBA00022723"/>
    </source>
</evidence>
<dbReference type="EC" id="4.2.99.18" evidence="2"/>
<keyword evidence="7" id="KW-0862">Zinc</keyword>
<keyword evidence="12" id="KW-0326">Glycosidase</keyword>
<dbReference type="SMART" id="SM00898">
    <property type="entry name" value="Fapy_DNA_glyco"/>
    <property type="match status" value="1"/>
</dbReference>
<dbReference type="InterPro" id="IPR015886">
    <property type="entry name" value="H2TH_FPG"/>
</dbReference>
<dbReference type="Proteomes" id="UP001205046">
    <property type="component" value="Unassembled WGS sequence"/>
</dbReference>
<evidence type="ECO:0000256" key="5">
    <source>
        <dbReference type="ARBA" id="ARBA00022771"/>
    </source>
</evidence>
<keyword evidence="3" id="KW-0479">Metal-binding</keyword>
<protein>
    <recommendedName>
        <fullName evidence="2">DNA-(apurinic or apyrimidinic site) lyase</fullName>
        <ecNumber evidence="2">4.2.99.18</ecNumber>
    </recommendedName>
</protein>
<dbReference type="SUPFAM" id="SSF81624">
    <property type="entry name" value="N-terminal domain of MutM-like DNA repair proteins"/>
    <property type="match status" value="1"/>
</dbReference>
<reference evidence="16 17" key="1">
    <citation type="submission" date="2022-04" db="EMBL/GenBank/DDBJ databases">
        <title>Human microbiome associated bacterial genomes.</title>
        <authorList>
            <person name="Sandstrom S."/>
            <person name="Salamzade R."/>
            <person name="Kalan L.R."/>
        </authorList>
    </citation>
    <scope>NUCLEOTIDE SEQUENCE [LARGE SCALE GENOMIC DNA]</scope>
    <source>
        <strain evidence="17">p3-SID767</strain>
    </source>
</reference>
<evidence type="ECO:0000313" key="17">
    <source>
        <dbReference type="Proteomes" id="UP001205046"/>
    </source>
</evidence>
<dbReference type="InterPro" id="IPR035937">
    <property type="entry name" value="FPG_N"/>
</dbReference>
<comment type="similarity">
    <text evidence="1">Belongs to the FPG family.</text>
</comment>
<keyword evidence="5 13" id="KW-0863">Zinc-finger</keyword>
<dbReference type="InterPro" id="IPR044090">
    <property type="entry name" value="Nei2_N"/>
</dbReference>
<evidence type="ECO:0000259" key="14">
    <source>
        <dbReference type="PROSITE" id="PS51066"/>
    </source>
</evidence>
<feature type="domain" description="Formamidopyrimidine-DNA glycosylase catalytic" evidence="15">
    <location>
        <begin position="2"/>
        <end position="89"/>
    </location>
</feature>
<evidence type="ECO:0000259" key="15">
    <source>
        <dbReference type="PROSITE" id="PS51068"/>
    </source>
</evidence>
<comment type="caution">
    <text evidence="16">The sequence shown here is derived from an EMBL/GenBank/DDBJ whole genome shotgun (WGS) entry which is preliminary data.</text>
</comment>
<dbReference type="SUPFAM" id="SSF46946">
    <property type="entry name" value="S13-like H2TH domain"/>
    <property type="match status" value="1"/>
</dbReference>
<evidence type="ECO:0000256" key="8">
    <source>
        <dbReference type="ARBA" id="ARBA00023125"/>
    </source>
</evidence>
<evidence type="ECO:0000256" key="6">
    <source>
        <dbReference type="ARBA" id="ARBA00022801"/>
    </source>
</evidence>
<keyword evidence="11" id="KW-0511">Multifunctional enzyme</keyword>
<evidence type="ECO:0000313" key="16">
    <source>
        <dbReference type="EMBL" id="MCT1606195.1"/>
    </source>
</evidence>
<sequence>MPEGDTVYHQASALRAVLAGKFLESTQFRVPQYATADLSGELVEEVLSRGKHLLIRAGETTIQSHLKMEGIWHVYPRRGVRWKRPGHTARCVLNTAEHQAVGFSLGELHLMPRTSEDSFFADLGPDLLGPDWDQDEARRRLQAQPERSLGVALLNQRNLAGIGNVFRSEICFLSRLRPETPVGEVADLDSVLEMSYRLLQVNKNRSRRATTGSASTAISLWTYGRAGKLCLRCQTPIIRYYLGEEQLRQAAIEDRSVYVCPYCQPARDELDWGELD</sequence>
<dbReference type="PANTHER" id="PTHR42697">
    <property type="entry name" value="ENDONUCLEASE 8"/>
    <property type="match status" value="1"/>
</dbReference>
<dbReference type="CDD" id="cd08971">
    <property type="entry name" value="AcNei2_N"/>
    <property type="match status" value="1"/>
</dbReference>
<dbReference type="RefSeq" id="WP_260072398.1">
    <property type="nucleotide sequence ID" value="NZ_JALXMO010000003.1"/>
</dbReference>
<name>A0ABT2HND7_9MICC</name>
<keyword evidence="10" id="KW-0456">Lyase</keyword>
<evidence type="ECO:0000256" key="12">
    <source>
        <dbReference type="ARBA" id="ARBA00023295"/>
    </source>
</evidence>
<proteinExistence type="inferred from homology"/>
<dbReference type="Gene3D" id="1.10.8.50">
    <property type="match status" value="1"/>
</dbReference>
<evidence type="ECO:0000256" key="2">
    <source>
        <dbReference type="ARBA" id="ARBA00012720"/>
    </source>
</evidence>
<organism evidence="16 17">
    <name type="scientific">Nesterenkonia massiliensis</name>
    <dbReference type="NCBI Taxonomy" id="1232429"/>
    <lineage>
        <taxon>Bacteria</taxon>
        <taxon>Bacillati</taxon>
        <taxon>Actinomycetota</taxon>
        <taxon>Actinomycetes</taxon>
        <taxon>Micrococcales</taxon>
        <taxon>Micrococcaceae</taxon>
        <taxon>Nesterenkonia</taxon>
    </lineage>
</organism>
<keyword evidence="17" id="KW-1185">Reference proteome</keyword>
<keyword evidence="4" id="KW-0227">DNA damage</keyword>
<keyword evidence="9" id="KW-0234">DNA repair</keyword>
<dbReference type="EMBL" id="JALXMO010000003">
    <property type="protein sequence ID" value="MCT1606195.1"/>
    <property type="molecule type" value="Genomic_DNA"/>
</dbReference>
<keyword evidence="6" id="KW-0378">Hydrolase</keyword>
<dbReference type="PROSITE" id="PS51068">
    <property type="entry name" value="FPG_CAT"/>
    <property type="match status" value="1"/>
</dbReference>
<evidence type="ECO:0000256" key="11">
    <source>
        <dbReference type="ARBA" id="ARBA00023268"/>
    </source>
</evidence>
<dbReference type="PANTHER" id="PTHR42697:SF1">
    <property type="entry name" value="ENDONUCLEASE 8"/>
    <property type="match status" value="1"/>
</dbReference>
<dbReference type="SUPFAM" id="SSF57716">
    <property type="entry name" value="Glucocorticoid receptor-like (DNA-binding domain)"/>
    <property type="match status" value="1"/>
</dbReference>
<dbReference type="InterPro" id="IPR000214">
    <property type="entry name" value="Znf_DNA_glyclase/AP_lyase"/>
</dbReference>
<evidence type="ECO:0000256" key="10">
    <source>
        <dbReference type="ARBA" id="ARBA00023239"/>
    </source>
</evidence>
<evidence type="ECO:0000256" key="7">
    <source>
        <dbReference type="ARBA" id="ARBA00022833"/>
    </source>
</evidence>
<dbReference type="SMART" id="SM01232">
    <property type="entry name" value="H2TH"/>
    <property type="match status" value="1"/>
</dbReference>
<accession>A0ABT2HND7</accession>
<keyword evidence="8" id="KW-0238">DNA-binding</keyword>
<evidence type="ECO:0000256" key="4">
    <source>
        <dbReference type="ARBA" id="ARBA00022763"/>
    </source>
</evidence>
<evidence type="ECO:0000256" key="1">
    <source>
        <dbReference type="ARBA" id="ARBA00009409"/>
    </source>
</evidence>
<dbReference type="Gene3D" id="3.20.190.10">
    <property type="entry name" value="MutM-like, N-terminal"/>
    <property type="match status" value="1"/>
</dbReference>
<evidence type="ECO:0000256" key="9">
    <source>
        <dbReference type="ARBA" id="ARBA00023204"/>
    </source>
</evidence>
<gene>
    <name evidence="16" type="ORF">M3B43_02405</name>
</gene>
<dbReference type="InterPro" id="IPR012319">
    <property type="entry name" value="FPG_cat"/>
</dbReference>
<dbReference type="Pfam" id="PF01149">
    <property type="entry name" value="Fapy_DNA_glyco"/>
    <property type="match status" value="1"/>
</dbReference>
<dbReference type="Pfam" id="PF06831">
    <property type="entry name" value="H2TH"/>
    <property type="match status" value="1"/>
</dbReference>
<feature type="domain" description="FPG-type" evidence="14">
    <location>
        <begin position="221"/>
        <end position="265"/>
    </location>
</feature>
<dbReference type="InterPro" id="IPR010979">
    <property type="entry name" value="Ribosomal_uS13-like_H2TH"/>
</dbReference>
<evidence type="ECO:0000256" key="13">
    <source>
        <dbReference type="PROSITE-ProRule" id="PRU00391"/>
    </source>
</evidence>